<feature type="domain" description="Ubinuclein middle" evidence="4">
    <location>
        <begin position="306"/>
        <end position="531"/>
    </location>
</feature>
<evidence type="ECO:0008006" key="7">
    <source>
        <dbReference type="Google" id="ProtNLM"/>
    </source>
</evidence>
<feature type="compositionally biased region" description="Polar residues" evidence="2">
    <location>
        <begin position="974"/>
        <end position="993"/>
    </location>
</feature>
<name>A0A2T7PN76_POMCA</name>
<keyword evidence="6" id="KW-1185">Reference proteome</keyword>
<dbReference type="EMBL" id="PZQS01000003">
    <property type="protein sequence ID" value="PVD34870.1"/>
    <property type="molecule type" value="Genomic_DNA"/>
</dbReference>
<dbReference type="InterPro" id="IPR026947">
    <property type="entry name" value="UBN_middle_dom"/>
</dbReference>
<dbReference type="OrthoDB" id="68076at2759"/>
<feature type="compositionally biased region" description="Low complexity" evidence="2">
    <location>
        <begin position="994"/>
        <end position="1003"/>
    </location>
</feature>
<feature type="compositionally biased region" description="Low complexity" evidence="2">
    <location>
        <begin position="816"/>
        <end position="833"/>
    </location>
</feature>
<dbReference type="STRING" id="400727.A0A2T7PN76"/>
<feature type="region of interest" description="Disordered" evidence="2">
    <location>
        <begin position="147"/>
        <end position="247"/>
    </location>
</feature>
<dbReference type="Pfam" id="PF14075">
    <property type="entry name" value="UBN_AB"/>
    <property type="match status" value="1"/>
</dbReference>
<reference evidence="5 6" key="1">
    <citation type="submission" date="2018-04" db="EMBL/GenBank/DDBJ databases">
        <title>The genome of golden apple snail Pomacea canaliculata provides insight into stress tolerance and invasive adaptation.</title>
        <authorList>
            <person name="Liu C."/>
            <person name="Liu B."/>
            <person name="Ren Y."/>
            <person name="Zhang Y."/>
            <person name="Wang H."/>
            <person name="Li S."/>
            <person name="Jiang F."/>
            <person name="Yin L."/>
            <person name="Zhang G."/>
            <person name="Qian W."/>
            <person name="Fan W."/>
        </authorList>
    </citation>
    <scope>NUCLEOTIDE SEQUENCE [LARGE SCALE GENOMIC DNA]</scope>
    <source>
        <strain evidence="5">SZHN2017</strain>
        <tissue evidence="5">Muscle</tissue>
    </source>
</reference>
<feature type="compositionally biased region" description="Polar residues" evidence="2">
    <location>
        <begin position="1031"/>
        <end position="1040"/>
    </location>
</feature>
<evidence type="ECO:0000313" key="6">
    <source>
        <dbReference type="Proteomes" id="UP000245119"/>
    </source>
</evidence>
<protein>
    <recommendedName>
        <fullName evidence="7">Ubinuclein middle domain-containing protein</fullName>
    </recommendedName>
</protein>
<feature type="region of interest" description="Disordered" evidence="2">
    <location>
        <begin position="276"/>
        <end position="296"/>
    </location>
</feature>
<feature type="domain" description="Hpc2-related" evidence="3">
    <location>
        <begin position="94"/>
        <end position="140"/>
    </location>
</feature>
<dbReference type="PANTHER" id="PTHR21669">
    <property type="entry name" value="CAPZ-INTERACTING PROTEIN AND RELATED PROTEINS"/>
    <property type="match status" value="1"/>
</dbReference>
<gene>
    <name evidence="5" type="ORF">C0Q70_06149</name>
</gene>
<feature type="region of interest" description="Disordered" evidence="2">
    <location>
        <begin position="974"/>
        <end position="1065"/>
    </location>
</feature>
<keyword evidence="1" id="KW-0597">Phosphoprotein</keyword>
<dbReference type="Proteomes" id="UP000245119">
    <property type="component" value="Linkage Group LG3"/>
</dbReference>
<organism evidence="5 6">
    <name type="scientific">Pomacea canaliculata</name>
    <name type="common">Golden apple snail</name>
    <dbReference type="NCBI Taxonomy" id="400727"/>
    <lineage>
        <taxon>Eukaryota</taxon>
        <taxon>Metazoa</taxon>
        <taxon>Spiralia</taxon>
        <taxon>Lophotrochozoa</taxon>
        <taxon>Mollusca</taxon>
        <taxon>Gastropoda</taxon>
        <taxon>Caenogastropoda</taxon>
        <taxon>Architaenioglossa</taxon>
        <taxon>Ampullarioidea</taxon>
        <taxon>Ampullariidae</taxon>
        <taxon>Pomacea</taxon>
    </lineage>
</organism>
<feature type="region of interest" description="Disordered" evidence="2">
    <location>
        <begin position="412"/>
        <end position="469"/>
    </location>
</feature>
<comment type="caution">
    <text evidence="5">The sequence shown here is derived from an EMBL/GenBank/DDBJ whole genome shotgun (WGS) entry which is preliminary data.</text>
</comment>
<dbReference type="PANTHER" id="PTHR21669:SF28">
    <property type="entry name" value="YEMANUCLEIN"/>
    <property type="match status" value="1"/>
</dbReference>
<feature type="compositionally biased region" description="Low complexity" evidence="2">
    <location>
        <begin position="732"/>
        <end position="771"/>
    </location>
</feature>
<evidence type="ECO:0000259" key="4">
    <source>
        <dbReference type="Pfam" id="PF14075"/>
    </source>
</evidence>
<feature type="compositionally biased region" description="Low complexity" evidence="2">
    <location>
        <begin position="1212"/>
        <end position="1223"/>
    </location>
</feature>
<feature type="region of interest" description="Disordered" evidence="2">
    <location>
        <begin position="1176"/>
        <end position="1230"/>
    </location>
</feature>
<feature type="region of interest" description="Disordered" evidence="2">
    <location>
        <begin position="805"/>
        <end position="833"/>
    </location>
</feature>
<feature type="region of interest" description="Disordered" evidence="2">
    <location>
        <begin position="1"/>
        <end position="20"/>
    </location>
</feature>
<dbReference type="InterPro" id="IPR014840">
    <property type="entry name" value="HRD"/>
</dbReference>
<accession>A0A2T7PN76</accession>
<feature type="compositionally biased region" description="Basic residues" evidence="2">
    <location>
        <begin position="182"/>
        <end position="191"/>
    </location>
</feature>
<feature type="region of interest" description="Disordered" evidence="2">
    <location>
        <begin position="1257"/>
        <end position="1285"/>
    </location>
</feature>
<evidence type="ECO:0000256" key="1">
    <source>
        <dbReference type="ARBA" id="ARBA00022553"/>
    </source>
</evidence>
<evidence type="ECO:0000259" key="3">
    <source>
        <dbReference type="Pfam" id="PF08729"/>
    </source>
</evidence>
<proteinExistence type="predicted"/>
<feature type="compositionally biased region" description="Basic and acidic residues" evidence="2">
    <location>
        <begin position="772"/>
        <end position="782"/>
    </location>
</feature>
<dbReference type="Pfam" id="PF08729">
    <property type="entry name" value="HUN"/>
    <property type="match status" value="1"/>
</dbReference>
<dbReference type="GO" id="GO:0005634">
    <property type="term" value="C:nucleus"/>
    <property type="evidence" value="ECO:0007669"/>
    <property type="project" value="TreeGrafter"/>
</dbReference>
<evidence type="ECO:0000313" key="5">
    <source>
        <dbReference type="EMBL" id="PVD34870.1"/>
    </source>
</evidence>
<feature type="compositionally biased region" description="Polar residues" evidence="2">
    <location>
        <begin position="805"/>
        <end position="815"/>
    </location>
</feature>
<evidence type="ECO:0000256" key="2">
    <source>
        <dbReference type="SAM" id="MobiDB-lite"/>
    </source>
</evidence>
<feature type="compositionally biased region" description="Polar residues" evidence="2">
    <location>
        <begin position="276"/>
        <end position="286"/>
    </location>
</feature>
<sequence>MAEPKRVEFKTISTTNGDKTDKKRTLTHRFVLSLPESTASTCPEFSFTELVKKEKSGSDDPFGDEDNHDEIAALAKKFEEKYGPKPRKKMKCLNDDYFDLGEGYDENDPFIDNTEAYDEVVPSCLTTVHGGFYINRGTLDFKTLSDHEDSDDDFASSSIRKRGRPKKILESGSEQEEDNEQKKKKLKRKRLKEGVEGERKKRKRIPLGLDGEKIKKRKALDPERKKKTSPTVAELLKQQTASTSTTTAVTNGNADEEMQNILLQNPDHPTDKLTVQAKSEQAMSDSPQDDLCEDRKSDSPEIVNHLPTGLPPSLANTIDSIKQAARETKEGKCKFFSGNVNKMLLDIELASRQLACGHRSLIYAHLADHLPCGKETLIKRAKKLRENQQDDQLKVPIQRLKDAINEIMPGLQEQHEQDVQKARMENKEKGEDMDLAKDEAGNTESDEEEKANVTGNGEKPTKKGNRGPRKIFKWTPEIRKLLCSIVSIKMQMFETFRIRNQTAEEYLKTFLENEVKLLWPQGWMQTRMLFKESRSVHGKWTNPQKPKKSVLMTKSAQSPQPLASVNVENMVENKVLKSSETVSNMVCDVIELSDNDEQMPVVGQNKDTKICAIPATIDIPPMHFMPRPTDILNTSPNTLQAAAAATAAAVVAAVSVPKLEVQSSVGDRLPRETLVSEILKGTLPSPANFPLAGKSQLAHSALPSSAVRASDAVVHPSESFLAAYDRFLSGAGSSSHLSPSSKQQQLTSLQKVQMKQQQKKQLQSKVVSSSMGKHDLGNDRSKQTVPVQWHMDNLLMDDKVHKGTSVVSDSPANHLSTSRTAASTSTSTVPQVSVSQPANYKKMYSLLKGSESLDALPTSKTDLVQQQIISQILAEQEAAKNLQMGRKVWRGPFQEELVRGDIPSHPKASHSCCCVEQATAIHLINCVFDVPLPPLRDKHRAQVLYCTVCQGVNSSVIKSQDNGKHKTAANVRLQQQHSPTTSASQAVTQNCGTSNSVSSPSELLSKKGSPMSGPNLPQVSLQRMFSPGLLSPNSSQSQHCNKPLTGHISPASRATGMLSGHPSQNQRAFLSPGQNLQNQKNLLTGQTGHGAEVAHRLSASSNLQQERDGKLGSGSSLAGTADGKLQKADVAQRLFEQKVKPKATAIDMKNKFRLDQHFLDLQTEILIDSHKKLPDSRASEHAAEALTAGTASSSKRTSSSGMHSQWPTTKTSVSSAVISPSSANKAAGRIVKSDSMQTSSAALSSVAAHIQNTESAVPKPAHMGAHKHAGQTKTNPPPAHGGIGSQGQIKAHQAAAVAAAFFNRQQAGLPTAHLSHAFTRPPFEGHLFTTWVGNIP</sequence>
<dbReference type="GO" id="GO:0006325">
    <property type="term" value="P:chromatin organization"/>
    <property type="evidence" value="ECO:0007669"/>
    <property type="project" value="TreeGrafter"/>
</dbReference>
<feature type="region of interest" description="Disordered" evidence="2">
    <location>
        <begin position="732"/>
        <end position="785"/>
    </location>
</feature>
<feature type="region of interest" description="Disordered" evidence="2">
    <location>
        <begin position="1098"/>
        <end position="1123"/>
    </location>
</feature>
<feature type="compositionally biased region" description="Low complexity" evidence="2">
    <location>
        <begin position="1192"/>
        <end position="1204"/>
    </location>
</feature>
<feature type="compositionally biased region" description="Basic and acidic residues" evidence="2">
    <location>
        <begin position="413"/>
        <end position="440"/>
    </location>
</feature>